<evidence type="ECO:0000313" key="4">
    <source>
        <dbReference type="Proteomes" id="UP000624709"/>
    </source>
</evidence>
<organism evidence="3 4">
    <name type="scientific">Actinoplanes palleronii</name>
    <dbReference type="NCBI Taxonomy" id="113570"/>
    <lineage>
        <taxon>Bacteria</taxon>
        <taxon>Bacillati</taxon>
        <taxon>Actinomycetota</taxon>
        <taxon>Actinomycetes</taxon>
        <taxon>Micromonosporales</taxon>
        <taxon>Micromonosporaceae</taxon>
        <taxon>Actinoplanes</taxon>
    </lineage>
</organism>
<feature type="domain" description="Transposase IS4-like" evidence="1">
    <location>
        <begin position="106"/>
        <end position="322"/>
    </location>
</feature>
<gene>
    <name evidence="3" type="ORF">Apa02nite_101480</name>
</gene>
<feature type="domain" description="Transposase IS4 N-terminal" evidence="2">
    <location>
        <begin position="1"/>
        <end position="88"/>
    </location>
</feature>
<dbReference type="Pfam" id="PF01609">
    <property type="entry name" value="DDE_Tnp_1"/>
    <property type="match status" value="1"/>
</dbReference>
<dbReference type="Pfam" id="PF13006">
    <property type="entry name" value="Nterm_IS4"/>
    <property type="match status" value="1"/>
</dbReference>
<proteinExistence type="predicted"/>
<evidence type="ECO:0000313" key="3">
    <source>
        <dbReference type="EMBL" id="GIE74040.1"/>
    </source>
</evidence>
<protein>
    <submittedName>
        <fullName evidence="3">Transposase</fullName>
    </submittedName>
</protein>
<sequence>MTRIVPFDMVDAVLTEHGSVQQRLRKLPARVVVYLLLAAALFEECGYLAVWRKLTGALDGLPIPKITGTGLWHARARLGVRPLRALFDLLRGHTAAIRTTGTRWAGLLVVAIDGTHLDVPDNPATRTGLGKRANQYTQASGYPQISLVAVVACGTRAIIDAVFGPTSTGESTYAARLTRCLHTGMIVLLDRGLSTNTLLNTVAGTGAAFLARLTGNRKPPILRHLPDGSFLSRIGCLDVRIIECEITIATTTGRQTGVYRLATTLLDHRRYTASGLVTLYHERWEIESAFFAIKKSMLGRRVLRSNHPSAIAQEIYALLTAYQAIRIAITDATTTTGADPDRASFSIALQTARDQVIHAANVIADTVIDLIGTIGRAVLDQLMPARRLRVSPRAVKRPLSRYAYKSLRVDRRTYQATIEINILTPADSP</sequence>
<keyword evidence="4" id="KW-1185">Reference proteome</keyword>
<dbReference type="NCBIfam" id="NF033592">
    <property type="entry name" value="transpos_IS4_1"/>
    <property type="match status" value="1"/>
</dbReference>
<dbReference type="Proteomes" id="UP000624709">
    <property type="component" value="Unassembled WGS sequence"/>
</dbReference>
<evidence type="ECO:0000259" key="2">
    <source>
        <dbReference type="Pfam" id="PF13006"/>
    </source>
</evidence>
<dbReference type="InterPro" id="IPR012337">
    <property type="entry name" value="RNaseH-like_sf"/>
</dbReference>
<evidence type="ECO:0000259" key="1">
    <source>
        <dbReference type="Pfam" id="PF01609"/>
    </source>
</evidence>
<dbReference type="InterPro" id="IPR047952">
    <property type="entry name" value="Transpos_IS4"/>
</dbReference>
<dbReference type="EMBL" id="BOMS01000221">
    <property type="protein sequence ID" value="GIE74040.1"/>
    <property type="molecule type" value="Genomic_DNA"/>
</dbReference>
<accession>A0ABQ4BTQ9</accession>
<name>A0ABQ4BTQ9_9ACTN</name>
<reference evidence="3 4" key="1">
    <citation type="submission" date="2021-01" db="EMBL/GenBank/DDBJ databases">
        <title>Whole genome shotgun sequence of Actinoplanes palleronii NBRC 14916.</title>
        <authorList>
            <person name="Komaki H."/>
            <person name="Tamura T."/>
        </authorList>
    </citation>
    <scope>NUCLEOTIDE SEQUENCE [LARGE SCALE GENOMIC DNA]</scope>
    <source>
        <strain evidence="3 4">NBRC 14916</strain>
    </source>
</reference>
<dbReference type="InterPro" id="IPR024473">
    <property type="entry name" value="Transposases_IS4_N"/>
</dbReference>
<comment type="caution">
    <text evidence="3">The sequence shown here is derived from an EMBL/GenBank/DDBJ whole genome shotgun (WGS) entry which is preliminary data.</text>
</comment>
<dbReference type="InterPro" id="IPR002559">
    <property type="entry name" value="Transposase_11"/>
</dbReference>
<dbReference type="SUPFAM" id="SSF53098">
    <property type="entry name" value="Ribonuclease H-like"/>
    <property type="match status" value="1"/>
</dbReference>
<dbReference type="PANTHER" id="PTHR37529:SF1">
    <property type="entry name" value="TRANSPOSASE INSG FOR INSERTION SEQUENCE ELEMENT IS4-RELATED"/>
    <property type="match status" value="1"/>
</dbReference>
<dbReference type="PANTHER" id="PTHR37529">
    <property type="entry name" value="TRANSPOSASE INSG FOR INSERTION SEQUENCE ELEMENT IS4-RELATED"/>
    <property type="match status" value="1"/>
</dbReference>